<evidence type="ECO:0000256" key="7">
    <source>
        <dbReference type="ARBA" id="ARBA00022737"/>
    </source>
</evidence>
<evidence type="ECO:0000313" key="20">
    <source>
        <dbReference type="Proteomes" id="UP001642483"/>
    </source>
</evidence>
<feature type="domain" description="TIR" evidence="18">
    <location>
        <begin position="907"/>
        <end position="1036"/>
    </location>
</feature>
<dbReference type="SMART" id="SM00369">
    <property type="entry name" value="LRR_TYP"/>
    <property type="match status" value="9"/>
</dbReference>
<dbReference type="InterPro" id="IPR032675">
    <property type="entry name" value="LRR_dom_sf"/>
</dbReference>
<dbReference type="PROSITE" id="PS50104">
    <property type="entry name" value="TIR"/>
    <property type="match status" value="1"/>
</dbReference>
<name>A0ABP0G7W4_CLALP</name>
<dbReference type="Proteomes" id="UP001642483">
    <property type="component" value="Unassembled WGS sequence"/>
</dbReference>
<keyword evidence="12" id="KW-0675">Receptor</keyword>
<keyword evidence="3" id="KW-0399">Innate immunity</keyword>
<keyword evidence="8" id="KW-0967">Endosome</keyword>
<evidence type="ECO:0000256" key="8">
    <source>
        <dbReference type="ARBA" id="ARBA00022753"/>
    </source>
</evidence>
<evidence type="ECO:0000256" key="10">
    <source>
        <dbReference type="ARBA" id="ARBA00022989"/>
    </source>
</evidence>
<keyword evidence="6 17" id="KW-0732">Signal</keyword>
<comment type="caution">
    <text evidence="19">The sequence shown here is derived from an EMBL/GenBank/DDBJ whole genome shotgun (WGS) entry which is preliminary data.</text>
</comment>
<evidence type="ECO:0000256" key="13">
    <source>
        <dbReference type="ARBA" id="ARBA00023180"/>
    </source>
</evidence>
<dbReference type="PROSITE" id="PS51450">
    <property type="entry name" value="LRR"/>
    <property type="match status" value="3"/>
</dbReference>
<gene>
    <name evidence="19" type="ORF">CVLEPA_LOCUS18993</name>
</gene>
<dbReference type="EMBL" id="CAWYQH010000103">
    <property type="protein sequence ID" value="CAK8686958.1"/>
    <property type="molecule type" value="Genomic_DNA"/>
</dbReference>
<feature type="signal peptide" evidence="17">
    <location>
        <begin position="1"/>
        <end position="20"/>
    </location>
</feature>
<dbReference type="InterPro" id="IPR003591">
    <property type="entry name" value="Leu-rich_rpt_typical-subtyp"/>
</dbReference>
<evidence type="ECO:0000256" key="2">
    <source>
        <dbReference type="ARBA" id="ARBA00009634"/>
    </source>
</evidence>
<comment type="similarity">
    <text evidence="2">Belongs to the Toll-like receptor family.</text>
</comment>
<evidence type="ECO:0000256" key="4">
    <source>
        <dbReference type="ARBA" id="ARBA00022614"/>
    </source>
</evidence>
<keyword evidence="5 16" id="KW-0812">Transmembrane</keyword>
<feature type="transmembrane region" description="Helical" evidence="16">
    <location>
        <begin position="852"/>
        <end position="874"/>
    </location>
</feature>
<evidence type="ECO:0000313" key="19">
    <source>
        <dbReference type="EMBL" id="CAK8686958.1"/>
    </source>
</evidence>
<evidence type="ECO:0000256" key="9">
    <source>
        <dbReference type="ARBA" id="ARBA00022859"/>
    </source>
</evidence>
<comment type="subcellular location">
    <subcellularLocation>
        <location evidence="15">Endomembrane system</location>
        <topology evidence="15">Single-pass type I membrane protein</topology>
    </subcellularLocation>
    <subcellularLocation>
        <location evidence="1">Endosome</location>
    </subcellularLocation>
</comment>
<keyword evidence="20" id="KW-1185">Reference proteome</keyword>
<evidence type="ECO:0000256" key="17">
    <source>
        <dbReference type="SAM" id="SignalP"/>
    </source>
</evidence>
<proteinExistence type="inferred from homology"/>
<evidence type="ECO:0000256" key="16">
    <source>
        <dbReference type="SAM" id="Phobius"/>
    </source>
</evidence>
<keyword evidence="7" id="KW-0677">Repeat</keyword>
<dbReference type="Pfam" id="PF01582">
    <property type="entry name" value="TIR"/>
    <property type="match status" value="1"/>
</dbReference>
<evidence type="ECO:0000256" key="6">
    <source>
        <dbReference type="ARBA" id="ARBA00022729"/>
    </source>
</evidence>
<evidence type="ECO:0000256" key="1">
    <source>
        <dbReference type="ARBA" id="ARBA00004177"/>
    </source>
</evidence>
<evidence type="ECO:0000259" key="18">
    <source>
        <dbReference type="PROSITE" id="PS50104"/>
    </source>
</evidence>
<dbReference type="Gene3D" id="3.40.50.10140">
    <property type="entry name" value="Toll/interleukin-1 receptor homology (TIR) domain"/>
    <property type="match status" value="1"/>
</dbReference>
<dbReference type="PANTHER" id="PTHR47410:SF5">
    <property type="entry name" value="TOLL-LIKE RECEPTOR 3"/>
    <property type="match status" value="1"/>
</dbReference>
<evidence type="ECO:0000256" key="5">
    <source>
        <dbReference type="ARBA" id="ARBA00022692"/>
    </source>
</evidence>
<sequence>MKALIPKLWLQCLLFSVGFFRNPLNPCEPVSSINGVDFLAWTEKFVNPTIRVERFAPWLDRDYIYVDCYGRGLKAIPQNIARNVEALDLSYNGISHIKSIDFEEYRKLKLLNILGNCNILTGQCPNCLYIEPGALDHLIQLKWLTLEYNYLCEFPRKLPSSIFGLDITRTWLGEITTHLDHLSNLTIFISQLNCFGAFASYECPRNFTINNKLPSTLKFLDLKDNSWKRIPTTLLRSELKGLILTGNKVFRLKKDDFTNATGLEILDLSKMLSTESISLSIDEGAFDPLTHLQFLNLSWNFIPFLSDKTFQQNKDLIALDVSFNCLKKTIFEPTYLENLVNLHHLDLSFNNSPGCGRPETIDLLRLGDLYSKFTLLQSLILGTTEKAVTSSDWSMQFRIIDNQSFASLSKLSHFSTIDISYCNVHHFSTDAWSRLRHLKSLRASYNFLSFENIYSNQSKILSKVKTVESFSTGFESKQRPTLKLSLPGADFECNQTGAFDYSNNQIATVRGKQNFLLPSATILDLSHNNIKELQMDDVKHLKYLCSINLSHNPIFKVDKFAFSELSNLHQILLTGETMTLYDYTFLCHLSAASDVDLTWQEETAKVNVALSDWQEIENCTVESVVSLTISKNDLSQIEQKPNFLQFFPNTRQLVLRDCSLKREFSSDWLQSLNHLESLDMSYNNILHFPSSTLEGIKSLRLLKLDHNDIVQLKGNISSLNHLEILTAARNKITFIQPEFFSNLHLQKLDLSYNYLSRLDPSIFNKNMLDSLLYLDVRWNELDCYCFVWDNFYLWYISDVSDKTQLPGFYSECTTEIDEYYGGCVACHTPLGLRGRPVSRYGYNTSCDLQINFLFTVVFTVLIATFVLCGIVGYSKWFKRLIFRKVNEYFRVHSLKSGNILLTPQADKDQNVFVFFDCSNDALGDWVDNKLVPGMINGEPSIKVFLSGRDIEVGSAPTENLLRLVSMSRKTILILSGHFCDTPICRFLLIALQELQHSAGRDQLILMEWHGEEAARVPELIQQSFNRKFYNFLKFDYTNDDEVMFFEVLRTAFCKSTKL</sequence>
<keyword evidence="14" id="KW-0395">Inflammatory response</keyword>
<evidence type="ECO:0000256" key="15">
    <source>
        <dbReference type="ARBA" id="ARBA00046288"/>
    </source>
</evidence>
<dbReference type="SUPFAM" id="SSF52058">
    <property type="entry name" value="L domain-like"/>
    <property type="match status" value="3"/>
</dbReference>
<evidence type="ECO:0000256" key="14">
    <source>
        <dbReference type="ARBA" id="ARBA00023198"/>
    </source>
</evidence>
<dbReference type="InterPro" id="IPR000157">
    <property type="entry name" value="TIR_dom"/>
</dbReference>
<feature type="chain" id="PRO_5045076428" description="TIR domain-containing protein" evidence="17">
    <location>
        <begin position="21"/>
        <end position="1058"/>
    </location>
</feature>
<dbReference type="SUPFAM" id="SSF52200">
    <property type="entry name" value="Toll/Interleukin receptor TIR domain"/>
    <property type="match status" value="1"/>
</dbReference>
<dbReference type="InterPro" id="IPR001611">
    <property type="entry name" value="Leu-rich_rpt"/>
</dbReference>
<dbReference type="Pfam" id="PF13855">
    <property type="entry name" value="LRR_8"/>
    <property type="match status" value="3"/>
</dbReference>
<dbReference type="PANTHER" id="PTHR47410">
    <property type="entry name" value="TOLL-LIKE RECEPTOR 7-RELATED"/>
    <property type="match status" value="1"/>
</dbReference>
<keyword evidence="13" id="KW-0325">Glycoprotein</keyword>
<keyword evidence="4" id="KW-0433">Leucine-rich repeat</keyword>
<evidence type="ECO:0000256" key="11">
    <source>
        <dbReference type="ARBA" id="ARBA00023136"/>
    </source>
</evidence>
<keyword evidence="10 16" id="KW-1133">Transmembrane helix</keyword>
<evidence type="ECO:0000256" key="12">
    <source>
        <dbReference type="ARBA" id="ARBA00023170"/>
    </source>
</evidence>
<protein>
    <recommendedName>
        <fullName evidence="18">TIR domain-containing protein</fullName>
    </recommendedName>
</protein>
<reference evidence="19 20" key="1">
    <citation type="submission" date="2024-02" db="EMBL/GenBank/DDBJ databases">
        <authorList>
            <person name="Daric V."/>
            <person name="Darras S."/>
        </authorList>
    </citation>
    <scope>NUCLEOTIDE SEQUENCE [LARGE SCALE GENOMIC DNA]</scope>
</reference>
<keyword evidence="9" id="KW-0391">Immunity</keyword>
<keyword evidence="11 16" id="KW-0472">Membrane</keyword>
<accession>A0ABP0G7W4</accession>
<dbReference type="InterPro" id="IPR035897">
    <property type="entry name" value="Toll_tir_struct_dom_sf"/>
</dbReference>
<organism evidence="19 20">
    <name type="scientific">Clavelina lepadiformis</name>
    <name type="common">Light-bulb sea squirt</name>
    <name type="synonym">Ascidia lepadiformis</name>
    <dbReference type="NCBI Taxonomy" id="159417"/>
    <lineage>
        <taxon>Eukaryota</taxon>
        <taxon>Metazoa</taxon>
        <taxon>Chordata</taxon>
        <taxon>Tunicata</taxon>
        <taxon>Ascidiacea</taxon>
        <taxon>Aplousobranchia</taxon>
        <taxon>Clavelinidae</taxon>
        <taxon>Clavelina</taxon>
    </lineage>
</organism>
<dbReference type="Gene3D" id="3.80.10.10">
    <property type="entry name" value="Ribonuclease Inhibitor"/>
    <property type="match status" value="1"/>
</dbReference>
<evidence type="ECO:0000256" key="3">
    <source>
        <dbReference type="ARBA" id="ARBA00022588"/>
    </source>
</evidence>